<sequence length="55" mass="6731">MMRKITQRIKYIQELFQGQQKIIDGITQKYRRMILYYIKVLINKKQGINSLLENQ</sequence>
<name>A0A8S1U0V9_PAROT</name>
<comment type="caution">
    <text evidence="1">The sequence shown here is derived from an EMBL/GenBank/DDBJ whole genome shotgun (WGS) entry which is preliminary data.</text>
</comment>
<reference evidence="1" key="1">
    <citation type="submission" date="2021-01" db="EMBL/GenBank/DDBJ databases">
        <authorList>
            <consortium name="Genoscope - CEA"/>
            <person name="William W."/>
        </authorList>
    </citation>
    <scope>NUCLEOTIDE SEQUENCE</scope>
</reference>
<dbReference type="EMBL" id="CAJJDP010000034">
    <property type="protein sequence ID" value="CAD8157582.1"/>
    <property type="molecule type" value="Genomic_DNA"/>
</dbReference>
<dbReference type="Proteomes" id="UP000683925">
    <property type="component" value="Unassembled WGS sequence"/>
</dbReference>
<organism evidence="1 2">
    <name type="scientific">Paramecium octaurelia</name>
    <dbReference type="NCBI Taxonomy" id="43137"/>
    <lineage>
        <taxon>Eukaryota</taxon>
        <taxon>Sar</taxon>
        <taxon>Alveolata</taxon>
        <taxon>Ciliophora</taxon>
        <taxon>Intramacronucleata</taxon>
        <taxon>Oligohymenophorea</taxon>
        <taxon>Peniculida</taxon>
        <taxon>Parameciidae</taxon>
        <taxon>Paramecium</taxon>
    </lineage>
</organism>
<evidence type="ECO:0000313" key="2">
    <source>
        <dbReference type="Proteomes" id="UP000683925"/>
    </source>
</evidence>
<gene>
    <name evidence="1" type="ORF">POCTA_138.1.T0340045</name>
</gene>
<proteinExistence type="predicted"/>
<keyword evidence="2" id="KW-1185">Reference proteome</keyword>
<accession>A0A8S1U0V9</accession>
<dbReference type="AlphaFoldDB" id="A0A8S1U0V9"/>
<evidence type="ECO:0000313" key="1">
    <source>
        <dbReference type="EMBL" id="CAD8157582.1"/>
    </source>
</evidence>
<protein>
    <submittedName>
        <fullName evidence="1">Uncharacterized protein</fullName>
    </submittedName>
</protein>